<sequence>MSSLSPHPEFSTYLIGGRVITQLKADFKLMHQATYPTLVVKGPGKGLFTPFPP</sequence>
<gene>
    <name evidence="1" type="ordered locus">AM1_2548</name>
</gene>
<reference evidence="1 2" key="1">
    <citation type="journal article" date="2008" name="Proc. Natl. Acad. Sci. U.S.A.">
        <title>Niche adaptation and genome expansion in the chlorophyll d-producing cyanobacterium Acaryochloris marina.</title>
        <authorList>
            <person name="Swingley W.D."/>
            <person name="Chen M."/>
            <person name="Cheung P.C."/>
            <person name="Conrad A.L."/>
            <person name="Dejesa L.C."/>
            <person name="Hao J."/>
            <person name="Honchak B.M."/>
            <person name="Karbach L.E."/>
            <person name="Kurdoglu A."/>
            <person name="Lahiri S."/>
            <person name="Mastrian S.D."/>
            <person name="Miyashita H."/>
            <person name="Page L."/>
            <person name="Ramakrishna P."/>
            <person name="Satoh S."/>
            <person name="Sattley W.M."/>
            <person name="Shimada Y."/>
            <person name="Taylor H.L."/>
            <person name="Tomo T."/>
            <person name="Tsuchiya T."/>
            <person name="Wang Z.T."/>
            <person name="Raymond J."/>
            <person name="Mimuro M."/>
            <person name="Blankenship R.E."/>
            <person name="Touchman J.W."/>
        </authorList>
    </citation>
    <scope>NUCLEOTIDE SEQUENCE [LARGE SCALE GENOMIC DNA]</scope>
    <source>
        <strain evidence="2">MBIC 11017</strain>
    </source>
</reference>
<dbReference type="HOGENOM" id="CLU_3057356_0_0_3"/>
<dbReference type="AlphaFoldDB" id="B0C5I0"/>
<accession>B0C5I0</accession>
<organism evidence="1 2">
    <name type="scientific">Acaryochloris marina (strain MBIC 11017)</name>
    <dbReference type="NCBI Taxonomy" id="329726"/>
    <lineage>
        <taxon>Bacteria</taxon>
        <taxon>Bacillati</taxon>
        <taxon>Cyanobacteriota</taxon>
        <taxon>Cyanophyceae</taxon>
        <taxon>Acaryochloridales</taxon>
        <taxon>Acaryochloridaceae</taxon>
        <taxon>Acaryochloris</taxon>
    </lineage>
</organism>
<protein>
    <submittedName>
        <fullName evidence="1">Uncharacterized protein</fullName>
    </submittedName>
</protein>
<proteinExistence type="predicted"/>
<name>B0C5I0_ACAM1</name>
<evidence type="ECO:0000313" key="1">
    <source>
        <dbReference type="EMBL" id="ABW27556.1"/>
    </source>
</evidence>
<dbReference type="KEGG" id="amr:AM1_2548"/>
<dbReference type="Proteomes" id="UP000000268">
    <property type="component" value="Chromosome"/>
</dbReference>
<evidence type="ECO:0000313" key="2">
    <source>
        <dbReference type="Proteomes" id="UP000000268"/>
    </source>
</evidence>
<keyword evidence="2" id="KW-1185">Reference proteome</keyword>
<dbReference type="EMBL" id="CP000828">
    <property type="protein sequence ID" value="ABW27556.1"/>
    <property type="molecule type" value="Genomic_DNA"/>
</dbReference>